<dbReference type="Pfam" id="PF07635">
    <property type="entry name" value="PSCyt1"/>
    <property type="match status" value="1"/>
</dbReference>
<protein>
    <submittedName>
        <fullName evidence="7">C-type cytochrome domain-containing protein</fullName>
    </submittedName>
</protein>
<sequence>MPTALLPRCSLCWLMLLAINQSHGQTPVTYQDIAPILQSRCVLCHAGAQPPLDLALDSLEHLLRGSRNGPIVKKGDATGSELIKRLRGSRLPRMPLTGPPFLSDTQISLFERWINDGLQPSPANLPAALAQRPGADEPVNYSHVEAIFILRCAKCHSPSGLLGPAPEGYVLTSYTEVLNTADRARVVPGAADASELVRRIRGQARPRMPYDGPPFLDDEEIALIVAWVQQGARDAKGIPAELPVGSKVRLHGKLGPNWALDGLPLQVTPTTRIDDAPQPGDYVQVRGRIQRDGALRIERIRPR</sequence>
<evidence type="ECO:0000256" key="1">
    <source>
        <dbReference type="ARBA" id="ARBA00022617"/>
    </source>
</evidence>
<gene>
    <name evidence="7" type="ORF">SOP97_08610</name>
</gene>
<dbReference type="InterPro" id="IPR009056">
    <property type="entry name" value="Cyt_c-like_dom"/>
</dbReference>
<dbReference type="Gene3D" id="1.10.760.10">
    <property type="entry name" value="Cytochrome c-like domain"/>
    <property type="match status" value="1"/>
</dbReference>
<dbReference type="InterPro" id="IPR043724">
    <property type="entry name" value="DUF5666"/>
</dbReference>
<keyword evidence="8" id="KW-1185">Reference proteome</keyword>
<evidence type="ECO:0000256" key="3">
    <source>
        <dbReference type="ARBA" id="ARBA00023004"/>
    </source>
</evidence>
<feature type="signal peptide" evidence="5">
    <location>
        <begin position="1"/>
        <end position="24"/>
    </location>
</feature>
<evidence type="ECO:0000256" key="2">
    <source>
        <dbReference type="ARBA" id="ARBA00022723"/>
    </source>
</evidence>
<dbReference type="InterPro" id="IPR011429">
    <property type="entry name" value="Cyt_c_Planctomycete-type"/>
</dbReference>
<keyword evidence="3 4" id="KW-0408">Iron</keyword>
<dbReference type="PANTHER" id="PTHR35889">
    <property type="entry name" value="CYCLOINULO-OLIGOSACCHARIDE FRUCTANOTRANSFERASE-RELATED"/>
    <property type="match status" value="1"/>
</dbReference>
<dbReference type="Pfam" id="PF18914">
    <property type="entry name" value="DUF5666"/>
    <property type="match status" value="1"/>
</dbReference>
<organism evidence="7 8">
    <name type="scientific">Pseudomonas spirodelae</name>
    <dbReference type="NCBI Taxonomy" id="3101751"/>
    <lineage>
        <taxon>Bacteria</taxon>
        <taxon>Pseudomonadati</taxon>
        <taxon>Pseudomonadota</taxon>
        <taxon>Gammaproteobacteria</taxon>
        <taxon>Pseudomonadales</taxon>
        <taxon>Pseudomonadaceae</taxon>
        <taxon>Pseudomonas</taxon>
    </lineage>
</organism>
<feature type="domain" description="Cytochrome c" evidence="6">
    <location>
        <begin position="139"/>
        <end position="232"/>
    </location>
</feature>
<evidence type="ECO:0000313" key="7">
    <source>
        <dbReference type="EMBL" id="MEA1605874.1"/>
    </source>
</evidence>
<evidence type="ECO:0000256" key="4">
    <source>
        <dbReference type="PROSITE-ProRule" id="PRU00433"/>
    </source>
</evidence>
<evidence type="ECO:0000259" key="6">
    <source>
        <dbReference type="PROSITE" id="PS51007"/>
    </source>
</evidence>
<name>A0ABU5P887_9PSED</name>
<evidence type="ECO:0000256" key="5">
    <source>
        <dbReference type="SAM" id="SignalP"/>
    </source>
</evidence>
<evidence type="ECO:0000313" key="8">
    <source>
        <dbReference type="Proteomes" id="UP001292571"/>
    </source>
</evidence>
<dbReference type="SUPFAM" id="SSF46626">
    <property type="entry name" value="Cytochrome c"/>
    <property type="match status" value="1"/>
</dbReference>
<reference evidence="7 8" key="1">
    <citation type="submission" date="2023-12" db="EMBL/GenBank/DDBJ databases">
        <title>Pseudomonas sp. T5W1.</title>
        <authorList>
            <person name="Maltman C."/>
        </authorList>
    </citation>
    <scope>NUCLEOTIDE SEQUENCE [LARGE SCALE GENOMIC DNA]</scope>
    <source>
        <strain evidence="7 8">T5W1</strain>
    </source>
</reference>
<dbReference type="PROSITE" id="PS51007">
    <property type="entry name" value="CYTC"/>
    <property type="match status" value="1"/>
</dbReference>
<keyword evidence="5" id="KW-0732">Signal</keyword>
<dbReference type="Pfam" id="PF00034">
    <property type="entry name" value="Cytochrom_C"/>
    <property type="match status" value="1"/>
</dbReference>
<dbReference type="EMBL" id="JAYEET010000026">
    <property type="protein sequence ID" value="MEA1605874.1"/>
    <property type="molecule type" value="Genomic_DNA"/>
</dbReference>
<keyword evidence="2 4" id="KW-0479">Metal-binding</keyword>
<proteinExistence type="predicted"/>
<dbReference type="Proteomes" id="UP001292571">
    <property type="component" value="Unassembled WGS sequence"/>
</dbReference>
<dbReference type="RefSeq" id="WP_322948940.1">
    <property type="nucleotide sequence ID" value="NZ_JAYEET010000026.1"/>
</dbReference>
<keyword evidence="1 4" id="KW-0349">Heme</keyword>
<comment type="caution">
    <text evidence="7">The sequence shown here is derived from an EMBL/GenBank/DDBJ whole genome shotgun (WGS) entry which is preliminary data.</text>
</comment>
<dbReference type="PANTHER" id="PTHR35889:SF3">
    <property type="entry name" value="F-BOX DOMAIN-CONTAINING PROTEIN"/>
    <property type="match status" value="1"/>
</dbReference>
<feature type="chain" id="PRO_5047534575" evidence="5">
    <location>
        <begin position="25"/>
        <end position="303"/>
    </location>
</feature>
<accession>A0ABU5P887</accession>
<dbReference type="InterPro" id="IPR036909">
    <property type="entry name" value="Cyt_c-like_dom_sf"/>
</dbReference>